<dbReference type="EMBL" id="CAXIEN010000054">
    <property type="protein sequence ID" value="CAL1271376.1"/>
    <property type="molecule type" value="Genomic_DNA"/>
</dbReference>
<comment type="caution">
    <text evidence="1">The sequence shown here is derived from an EMBL/GenBank/DDBJ whole genome shotgun (WGS) entry which is preliminary data.</text>
</comment>
<keyword evidence="2" id="KW-1185">Reference proteome</keyword>
<protein>
    <submittedName>
        <fullName evidence="1">Uncharacterized protein</fullName>
    </submittedName>
</protein>
<sequence>FLHHTSGRTLPSTYSKFSYKEMQRRWFSRDLKLTHFKGGEFLWRKFSVVIL</sequence>
<proteinExistence type="predicted"/>
<evidence type="ECO:0000313" key="1">
    <source>
        <dbReference type="EMBL" id="CAL1271376.1"/>
    </source>
</evidence>
<name>A0AAV1ZJY0_9ARAC</name>
<dbReference type="Proteomes" id="UP001497382">
    <property type="component" value="Unassembled WGS sequence"/>
</dbReference>
<accession>A0AAV1ZJY0</accession>
<organism evidence="1 2">
    <name type="scientific">Larinioides sclopetarius</name>
    <dbReference type="NCBI Taxonomy" id="280406"/>
    <lineage>
        <taxon>Eukaryota</taxon>
        <taxon>Metazoa</taxon>
        <taxon>Ecdysozoa</taxon>
        <taxon>Arthropoda</taxon>
        <taxon>Chelicerata</taxon>
        <taxon>Arachnida</taxon>
        <taxon>Araneae</taxon>
        <taxon>Araneomorphae</taxon>
        <taxon>Entelegynae</taxon>
        <taxon>Araneoidea</taxon>
        <taxon>Araneidae</taxon>
        <taxon>Larinioides</taxon>
    </lineage>
</organism>
<dbReference type="AlphaFoldDB" id="A0AAV1ZJY0"/>
<evidence type="ECO:0000313" key="2">
    <source>
        <dbReference type="Proteomes" id="UP001497382"/>
    </source>
</evidence>
<gene>
    <name evidence="1" type="ORF">LARSCL_LOCUS5791</name>
</gene>
<feature type="non-terminal residue" evidence="1">
    <location>
        <position position="1"/>
    </location>
</feature>
<reference evidence="1 2" key="1">
    <citation type="submission" date="2024-04" db="EMBL/GenBank/DDBJ databases">
        <authorList>
            <person name="Rising A."/>
            <person name="Reimegard J."/>
            <person name="Sonavane S."/>
            <person name="Akerstrom W."/>
            <person name="Nylinder S."/>
            <person name="Hedman E."/>
            <person name="Kallberg Y."/>
        </authorList>
    </citation>
    <scope>NUCLEOTIDE SEQUENCE [LARGE SCALE GENOMIC DNA]</scope>
</reference>